<protein>
    <recommendedName>
        <fullName evidence="3">RiboL-PSP-HEPN domain-containing protein</fullName>
    </recommendedName>
</protein>
<proteinExistence type="predicted"/>
<comment type="caution">
    <text evidence="1">The sequence shown here is derived from an EMBL/GenBank/DDBJ whole genome shotgun (WGS) entry which is preliminary data.</text>
</comment>
<accession>A0A9X1URU5</accession>
<keyword evidence="2" id="KW-1185">Reference proteome</keyword>
<evidence type="ECO:0000313" key="1">
    <source>
        <dbReference type="EMBL" id="MCG8147862.1"/>
    </source>
</evidence>
<organism evidence="1 2">
    <name type="scientific">Moraxella tetraodonis</name>
    <dbReference type="NCBI Taxonomy" id="2767221"/>
    <lineage>
        <taxon>Bacteria</taxon>
        <taxon>Pseudomonadati</taxon>
        <taxon>Pseudomonadota</taxon>
        <taxon>Gammaproteobacteria</taxon>
        <taxon>Moraxellales</taxon>
        <taxon>Moraxellaceae</taxon>
        <taxon>Moraxella</taxon>
    </lineage>
</organism>
<reference evidence="1" key="1">
    <citation type="submission" date="2021-08" db="EMBL/GenBank/DDBJ databases">
        <title>Complete genome sequence of Moraxella sp strain PS-22.</title>
        <authorList>
            <person name="Das S.K."/>
        </authorList>
    </citation>
    <scope>NUCLEOTIDE SEQUENCE</scope>
    <source>
        <strain evidence="1">PS-22</strain>
    </source>
</reference>
<gene>
    <name evidence="1" type="ORF">H9W84_06925</name>
</gene>
<dbReference type="Proteomes" id="UP001139238">
    <property type="component" value="Unassembled WGS sequence"/>
</dbReference>
<sequence>MTVKNSYSDYIKDLESLNQSLAINTELLSVLTRFKDRSNKVFIISIANSFERHLTKTLALIFSNHNDSSIFYHFTFKFTLSRKYHSLFSWTSNNANSFYGFWGEDFSKEFKCKLSENNTLKDGERNFLNLGNVRNKIAHEGFDCNLETGWEDIDANFKKFESALEYYNELVKFLTTKISIERD</sequence>
<evidence type="ECO:0000313" key="2">
    <source>
        <dbReference type="Proteomes" id="UP001139238"/>
    </source>
</evidence>
<dbReference type="AlphaFoldDB" id="A0A9X1URU5"/>
<dbReference type="RefSeq" id="WP_239742656.1">
    <property type="nucleotide sequence ID" value="NZ_JACSYB010000001.1"/>
</dbReference>
<dbReference type="EMBL" id="JACSYB010000001">
    <property type="protein sequence ID" value="MCG8147862.1"/>
    <property type="molecule type" value="Genomic_DNA"/>
</dbReference>
<evidence type="ECO:0008006" key="3">
    <source>
        <dbReference type="Google" id="ProtNLM"/>
    </source>
</evidence>
<name>A0A9X1URU5_9GAMM</name>